<dbReference type="HOGENOM" id="CLU_849925_0_0_1"/>
<dbReference type="Proteomes" id="UP000054266">
    <property type="component" value="Unassembled WGS sequence"/>
</dbReference>
<protein>
    <submittedName>
        <fullName evidence="2">Uncharacterized protein</fullName>
    </submittedName>
</protein>
<accession>A0A0D2DYD7</accession>
<feature type="region of interest" description="Disordered" evidence="1">
    <location>
        <begin position="1"/>
        <end position="36"/>
    </location>
</feature>
<evidence type="ECO:0000313" key="2">
    <source>
        <dbReference type="EMBL" id="KIW67152.1"/>
    </source>
</evidence>
<evidence type="ECO:0000313" key="3">
    <source>
        <dbReference type="Proteomes" id="UP000054266"/>
    </source>
</evidence>
<name>A0A0D2DYD7_9EURO</name>
<reference evidence="2 3" key="1">
    <citation type="submission" date="2015-01" db="EMBL/GenBank/DDBJ databases">
        <title>The Genome Sequence of Capronia semiimmersa CBS27337.</title>
        <authorList>
            <consortium name="The Broad Institute Genomics Platform"/>
            <person name="Cuomo C."/>
            <person name="de Hoog S."/>
            <person name="Gorbushina A."/>
            <person name="Stielow B."/>
            <person name="Teixiera M."/>
            <person name="Abouelleil A."/>
            <person name="Chapman S.B."/>
            <person name="Priest M."/>
            <person name="Young S.K."/>
            <person name="Wortman J."/>
            <person name="Nusbaum C."/>
            <person name="Birren B."/>
        </authorList>
    </citation>
    <scope>NUCLEOTIDE SEQUENCE [LARGE SCALE GENOMIC DNA]</scope>
    <source>
        <strain evidence="2 3">CBS 27337</strain>
    </source>
</reference>
<proteinExistence type="predicted"/>
<sequence length="304" mass="32267">MALASASLASEHEHEIRNPQNDNFGDVPLLAQSTDDNIQGPFPVQKLLGIPGPVARQDGGGSPFDDELDARSPHIRSPTHSAAGPAVKLELKDGGEHQVDGRDAPKINELIHAIIPGHVKRAILDDPKAAEVLAKELSGTNVPRWYARLAETVTNYDATITPPPTLTVRGPQQEIVDYWIASLLSYKSMISSQLSDMVLLASSESREASRLSSEASSKSTYATHYTDTNLATSAWSESTKAATMSYEASSISSFAASASRAVFSALDDEDEQSRASSSSSKDMTLVLGSSIVGAVVCLGFAIAL</sequence>
<dbReference type="AlphaFoldDB" id="A0A0D2DYD7"/>
<dbReference type="EMBL" id="KN846959">
    <property type="protein sequence ID" value="KIW67152.1"/>
    <property type="molecule type" value="Genomic_DNA"/>
</dbReference>
<organism evidence="2 3">
    <name type="scientific">Phialophora macrospora</name>
    <dbReference type="NCBI Taxonomy" id="1851006"/>
    <lineage>
        <taxon>Eukaryota</taxon>
        <taxon>Fungi</taxon>
        <taxon>Dikarya</taxon>
        <taxon>Ascomycota</taxon>
        <taxon>Pezizomycotina</taxon>
        <taxon>Eurotiomycetes</taxon>
        <taxon>Chaetothyriomycetidae</taxon>
        <taxon>Chaetothyriales</taxon>
        <taxon>Herpotrichiellaceae</taxon>
        <taxon>Phialophora</taxon>
    </lineage>
</organism>
<gene>
    <name evidence="2" type="ORF">PV04_06424</name>
</gene>
<keyword evidence="3" id="KW-1185">Reference proteome</keyword>
<evidence type="ECO:0000256" key="1">
    <source>
        <dbReference type="SAM" id="MobiDB-lite"/>
    </source>
</evidence>